<gene>
    <name evidence="2" type="ORF">ACFYKX_20080</name>
</gene>
<evidence type="ECO:0008006" key="4">
    <source>
        <dbReference type="Google" id="ProtNLM"/>
    </source>
</evidence>
<dbReference type="RefSeq" id="WP_389362989.1">
    <property type="nucleotide sequence ID" value="NZ_JBIACK010000012.1"/>
</dbReference>
<organism evidence="2 3">
    <name type="scientific">Cytobacillus spartinae</name>
    <dbReference type="NCBI Taxonomy" id="3299023"/>
    <lineage>
        <taxon>Bacteria</taxon>
        <taxon>Bacillati</taxon>
        <taxon>Bacillota</taxon>
        <taxon>Bacilli</taxon>
        <taxon>Bacillales</taxon>
        <taxon>Bacillaceae</taxon>
        <taxon>Cytobacillus</taxon>
    </lineage>
</organism>
<feature type="transmembrane region" description="Helical" evidence="1">
    <location>
        <begin position="73"/>
        <end position="94"/>
    </location>
</feature>
<keyword evidence="1" id="KW-0472">Membrane</keyword>
<keyword evidence="1" id="KW-1133">Transmembrane helix</keyword>
<proteinExistence type="predicted"/>
<name>A0ABW6KGP9_9BACI</name>
<sequence>MSYFIIAYLTMQAGGFIYKRMYIPTYQYVVQENHNNDVMPPIFSWFMHTLILFVSMVTGLILFFQGYGVFSTFLMPFFFFMGAVCWNLVIYTVMEELRKR</sequence>
<protein>
    <recommendedName>
        <fullName evidence="4">SdpI family protein</fullName>
    </recommendedName>
</protein>
<accession>A0ABW6KGP9</accession>
<evidence type="ECO:0000256" key="1">
    <source>
        <dbReference type="SAM" id="Phobius"/>
    </source>
</evidence>
<comment type="caution">
    <text evidence="2">The sequence shown here is derived from an EMBL/GenBank/DDBJ whole genome shotgun (WGS) entry which is preliminary data.</text>
</comment>
<keyword evidence="1" id="KW-0812">Transmembrane</keyword>
<reference evidence="2 3" key="1">
    <citation type="submission" date="2024-08" db="EMBL/GenBank/DDBJ databases">
        <title>Two novel Cytobacillus novel species.</title>
        <authorList>
            <person name="Liu G."/>
        </authorList>
    </citation>
    <scope>NUCLEOTIDE SEQUENCE [LARGE SCALE GENOMIC DNA]</scope>
    <source>
        <strain evidence="2 3">FJAT-54145</strain>
    </source>
</reference>
<keyword evidence="3" id="KW-1185">Reference proteome</keyword>
<feature type="transmembrane region" description="Helical" evidence="1">
    <location>
        <begin position="45"/>
        <end position="67"/>
    </location>
</feature>
<dbReference type="Proteomes" id="UP001601059">
    <property type="component" value="Unassembled WGS sequence"/>
</dbReference>
<evidence type="ECO:0000313" key="3">
    <source>
        <dbReference type="Proteomes" id="UP001601059"/>
    </source>
</evidence>
<evidence type="ECO:0000313" key="2">
    <source>
        <dbReference type="EMBL" id="MFE8702909.1"/>
    </source>
</evidence>
<dbReference type="EMBL" id="JBIACK010000012">
    <property type="protein sequence ID" value="MFE8702909.1"/>
    <property type="molecule type" value="Genomic_DNA"/>
</dbReference>